<evidence type="ECO:0000313" key="8">
    <source>
        <dbReference type="Proteomes" id="UP000024635"/>
    </source>
</evidence>
<feature type="transmembrane region" description="Helical" evidence="5">
    <location>
        <begin position="25"/>
        <end position="49"/>
    </location>
</feature>
<dbReference type="GO" id="GO:0004930">
    <property type="term" value="F:G protein-coupled receptor activity"/>
    <property type="evidence" value="ECO:0007669"/>
    <property type="project" value="InterPro"/>
</dbReference>
<evidence type="ECO:0000256" key="1">
    <source>
        <dbReference type="ARBA" id="ARBA00004370"/>
    </source>
</evidence>
<feature type="transmembrane region" description="Helical" evidence="5">
    <location>
        <begin position="146"/>
        <end position="164"/>
    </location>
</feature>
<dbReference type="Pfam" id="PF00001">
    <property type="entry name" value="7tm_1"/>
    <property type="match status" value="1"/>
</dbReference>
<dbReference type="CDD" id="cd14978">
    <property type="entry name" value="7tmA_FMRFamide_R-like"/>
    <property type="match status" value="1"/>
</dbReference>
<accession>A0A016U114</accession>
<proteinExistence type="predicted"/>
<dbReference type="SMART" id="SM01381">
    <property type="entry name" value="7TM_GPCR_Srsx"/>
    <property type="match status" value="1"/>
</dbReference>
<feature type="transmembrane region" description="Helical" evidence="5">
    <location>
        <begin position="203"/>
        <end position="227"/>
    </location>
</feature>
<dbReference type="InterPro" id="IPR017452">
    <property type="entry name" value="GPCR_Rhodpsn_7TM"/>
</dbReference>
<keyword evidence="2 5" id="KW-0812">Transmembrane</keyword>
<keyword evidence="3 5" id="KW-1133">Transmembrane helix</keyword>
<dbReference type="STRING" id="53326.A0A016U114"/>
<dbReference type="OrthoDB" id="10011262at2759"/>
<dbReference type="PRINTS" id="PR00237">
    <property type="entry name" value="GPCRRHODOPSN"/>
</dbReference>
<evidence type="ECO:0000256" key="4">
    <source>
        <dbReference type="ARBA" id="ARBA00023136"/>
    </source>
</evidence>
<dbReference type="AlphaFoldDB" id="A0A016U114"/>
<reference evidence="8" key="1">
    <citation type="journal article" date="2015" name="Nat. Genet.">
        <title>The genome and transcriptome of the zoonotic hookworm Ancylostoma ceylanicum identify infection-specific gene families.</title>
        <authorList>
            <person name="Schwarz E.M."/>
            <person name="Hu Y."/>
            <person name="Antoshechkin I."/>
            <person name="Miller M.M."/>
            <person name="Sternberg P.W."/>
            <person name="Aroian R.V."/>
        </authorList>
    </citation>
    <scope>NUCLEOTIDE SEQUENCE</scope>
    <source>
        <strain evidence="8">HY135</strain>
    </source>
</reference>
<feature type="transmembrane region" description="Helical" evidence="5">
    <location>
        <begin position="102"/>
        <end position="126"/>
    </location>
</feature>
<dbReference type="EMBL" id="JARK01001401">
    <property type="protein sequence ID" value="EYC08671.1"/>
    <property type="molecule type" value="Genomic_DNA"/>
</dbReference>
<dbReference type="PROSITE" id="PS50262">
    <property type="entry name" value="G_PROTEIN_RECEP_F1_2"/>
    <property type="match status" value="1"/>
</dbReference>
<dbReference type="SUPFAM" id="SSF81321">
    <property type="entry name" value="Family A G protein-coupled receptor-like"/>
    <property type="match status" value="1"/>
</dbReference>
<gene>
    <name evidence="7" type="primary">Acey_s0065.g3677</name>
    <name evidence="7" type="synonym">Acey-frpr-20</name>
    <name evidence="7" type="ORF">Y032_0065g3677</name>
</gene>
<keyword evidence="8" id="KW-1185">Reference proteome</keyword>
<dbReference type="PANTHER" id="PTHR46641:SF11">
    <property type="entry name" value="G-PROTEIN COUPLED RECEPTOR DAF-37"/>
    <property type="match status" value="1"/>
</dbReference>
<comment type="caution">
    <text evidence="7">The sequence shown here is derived from an EMBL/GenBank/DDBJ whole genome shotgun (WGS) entry which is preliminary data.</text>
</comment>
<evidence type="ECO:0000313" key="7">
    <source>
        <dbReference type="EMBL" id="EYC08671.1"/>
    </source>
</evidence>
<sequence length="526" mass="59340">MDDVGSNGSVVECGLEPHDYLEVKFFLISIVGSLIGLFGLFGNASTALILTRPSMRNPNNLFLTALAVFDSCLLITAFFIYAMEYIIEYTQAFDLYVAWLTYLRFAFALSHISQTGSVYITVSVTIERYLAVCHPRRSKQMCNSGGAAWTILGVTTFAVLFNATKFFELEVTINPICPDGKNWQSYILLPSVMAANPLYQQVYALWLTNIVMVFLPFITLLVLNAYIAYTIRKSLEKFDNHQQNCSQQHCYSPAFDVCFLICLIAVRPSASIRPLRLRIVDFRSIAAALSNTSNVAREIARLPDRSELKEKSREATLVLVIIVCIFLICNFWGFVLTLLERIVDHETLMVEHHTFYTFSREAINFLAIINSSINFVIYIVFGKEFRKELVVVYGCGMRGITMRLPVHDKFTIWRTWGKRAKSISISGRSNLSAHVLSSASNLDIPTLDHLEQTRFLQEPQHDKNGNRTQTKCSPIRIIENGSGKSNWLEPKNGTAGRRMTLTLYSAVDGEVVNGQLYFSSDEGTLC</sequence>
<keyword evidence="4 5" id="KW-0472">Membrane</keyword>
<organism evidence="7 8">
    <name type="scientific">Ancylostoma ceylanicum</name>
    <dbReference type="NCBI Taxonomy" id="53326"/>
    <lineage>
        <taxon>Eukaryota</taxon>
        <taxon>Metazoa</taxon>
        <taxon>Ecdysozoa</taxon>
        <taxon>Nematoda</taxon>
        <taxon>Chromadorea</taxon>
        <taxon>Rhabditida</taxon>
        <taxon>Rhabditina</taxon>
        <taxon>Rhabditomorpha</taxon>
        <taxon>Strongyloidea</taxon>
        <taxon>Ancylostomatidae</taxon>
        <taxon>Ancylostomatinae</taxon>
        <taxon>Ancylostoma</taxon>
    </lineage>
</organism>
<feature type="transmembrane region" description="Helical" evidence="5">
    <location>
        <begin position="362"/>
        <end position="381"/>
    </location>
</feature>
<feature type="transmembrane region" description="Helical" evidence="5">
    <location>
        <begin position="61"/>
        <end position="82"/>
    </location>
</feature>
<evidence type="ECO:0000259" key="6">
    <source>
        <dbReference type="PROSITE" id="PS50262"/>
    </source>
</evidence>
<comment type="subcellular location">
    <subcellularLocation>
        <location evidence="1">Membrane</location>
    </subcellularLocation>
</comment>
<protein>
    <recommendedName>
        <fullName evidence="6">G-protein coupled receptors family 1 profile domain-containing protein</fullName>
    </recommendedName>
</protein>
<evidence type="ECO:0000256" key="2">
    <source>
        <dbReference type="ARBA" id="ARBA00022692"/>
    </source>
</evidence>
<feature type="transmembrane region" description="Helical" evidence="5">
    <location>
        <begin position="315"/>
        <end position="339"/>
    </location>
</feature>
<evidence type="ECO:0000256" key="3">
    <source>
        <dbReference type="ARBA" id="ARBA00022989"/>
    </source>
</evidence>
<dbReference type="PANTHER" id="PTHR46641">
    <property type="entry name" value="FMRFAMIDE RECEPTOR-RELATED"/>
    <property type="match status" value="1"/>
</dbReference>
<dbReference type="InterPro" id="IPR052954">
    <property type="entry name" value="GPCR-Ligand_Int"/>
</dbReference>
<name>A0A016U114_9BILA</name>
<dbReference type="InterPro" id="IPR000276">
    <property type="entry name" value="GPCR_Rhodpsn"/>
</dbReference>
<feature type="domain" description="G-protein coupled receptors family 1 profile" evidence="6">
    <location>
        <begin position="42"/>
        <end position="378"/>
    </location>
</feature>
<evidence type="ECO:0000256" key="5">
    <source>
        <dbReference type="SAM" id="Phobius"/>
    </source>
</evidence>
<dbReference type="Proteomes" id="UP000024635">
    <property type="component" value="Unassembled WGS sequence"/>
</dbReference>
<dbReference type="Gene3D" id="1.20.1070.10">
    <property type="entry name" value="Rhodopsin 7-helix transmembrane proteins"/>
    <property type="match status" value="1"/>
</dbReference>
<dbReference type="GO" id="GO:0016020">
    <property type="term" value="C:membrane"/>
    <property type="evidence" value="ECO:0007669"/>
    <property type="project" value="UniProtKB-SubCell"/>
</dbReference>